<reference evidence="2 3" key="1">
    <citation type="submission" date="2020-08" db="EMBL/GenBank/DDBJ databases">
        <authorList>
            <person name="Hejnol A."/>
        </authorList>
    </citation>
    <scope>NUCLEOTIDE SEQUENCE [LARGE SCALE GENOMIC DNA]</scope>
</reference>
<comment type="caution">
    <text evidence="2">The sequence shown here is derived from an EMBL/GenBank/DDBJ whole genome shotgun (WGS) entry which is preliminary data.</text>
</comment>
<dbReference type="EMBL" id="CAJFCJ010000014">
    <property type="protein sequence ID" value="CAD5121351.1"/>
    <property type="molecule type" value="Genomic_DNA"/>
</dbReference>
<evidence type="ECO:0000256" key="1">
    <source>
        <dbReference type="SAM" id="SignalP"/>
    </source>
</evidence>
<keyword evidence="1" id="KW-0732">Signal</keyword>
<organism evidence="2 3">
    <name type="scientific">Dimorphilus gyrociliatus</name>
    <dbReference type="NCBI Taxonomy" id="2664684"/>
    <lineage>
        <taxon>Eukaryota</taxon>
        <taxon>Metazoa</taxon>
        <taxon>Spiralia</taxon>
        <taxon>Lophotrochozoa</taxon>
        <taxon>Annelida</taxon>
        <taxon>Polychaeta</taxon>
        <taxon>Polychaeta incertae sedis</taxon>
        <taxon>Dinophilidae</taxon>
        <taxon>Dimorphilus</taxon>
    </lineage>
</organism>
<sequence length="218" mass="24634">MKFQQLSILCVLLFTFGTTFGEKISINLLNPCQSSNSEVSTRMALPINVYYNMFRNVLSTQDQIAQNVLKAIDKSIFSIGSAKKALGSVQGNKLSKDETNINQGLSNLRKSYVLNIYYFEQTHLGLKTLKDDEIAGLSKSFSGVELKTWEFGLCILDQITLAKNAPIDYNFARDIQNSEIHKRTHWNEVLIDGYIAGFLFRDLSSAAFNFLEYMKNQG</sequence>
<evidence type="ECO:0000313" key="3">
    <source>
        <dbReference type="Proteomes" id="UP000549394"/>
    </source>
</evidence>
<proteinExistence type="predicted"/>
<dbReference type="AlphaFoldDB" id="A0A7I8VZY3"/>
<protein>
    <submittedName>
        <fullName evidence="2">Uncharacterized protein</fullName>
    </submittedName>
</protein>
<evidence type="ECO:0000313" key="2">
    <source>
        <dbReference type="EMBL" id="CAD5121351.1"/>
    </source>
</evidence>
<accession>A0A7I8VZY3</accession>
<keyword evidence="3" id="KW-1185">Reference proteome</keyword>
<name>A0A7I8VZY3_9ANNE</name>
<dbReference type="Proteomes" id="UP000549394">
    <property type="component" value="Unassembled WGS sequence"/>
</dbReference>
<feature type="signal peptide" evidence="1">
    <location>
        <begin position="1"/>
        <end position="21"/>
    </location>
</feature>
<gene>
    <name evidence="2" type="ORF">DGYR_LOCUS9314</name>
</gene>
<feature type="chain" id="PRO_5029547869" evidence="1">
    <location>
        <begin position="22"/>
        <end position="218"/>
    </location>
</feature>